<accession>A0A556RGI1</accession>
<dbReference type="AlphaFoldDB" id="A0A556RGI1"/>
<feature type="region of interest" description="Disordered" evidence="1">
    <location>
        <begin position="36"/>
        <end position="73"/>
    </location>
</feature>
<proteinExistence type="predicted"/>
<evidence type="ECO:0000313" key="3">
    <source>
        <dbReference type="Proteomes" id="UP000319138"/>
    </source>
</evidence>
<comment type="caution">
    <text evidence="2">The sequence shown here is derived from an EMBL/GenBank/DDBJ whole genome shotgun (WGS) entry which is preliminary data.</text>
</comment>
<sequence length="302" mass="33105">MFKGIRYVLRNVDINGGDAGGATAAENAPTSLVDAVASADTQGAETKSSESSLLSNSQTESGSNTETPEITPFPEKFLVKKDDGSIDTEASSRKLAEGYNHLAKKMGETGGVVPDSAEGYKIDFNPQELGLPESITPELVQNDADFKAFAEEAHKAGFTNEQINLIAGRYATMAQTLIERRDEYDMAECQKALEETWTTPDEMAKGIQNAQRAFNRFASEQDKGLIDIIGNNPIVVRLLSNVGALMKEDSPARNVQPSESRETIKSIMQSPAYIDDKHPDHAKVMQQVNQYYQQAYGDTEYY</sequence>
<evidence type="ECO:0000313" key="2">
    <source>
        <dbReference type="EMBL" id="TSJ87984.1"/>
    </source>
</evidence>
<evidence type="ECO:0000256" key="1">
    <source>
        <dbReference type="SAM" id="MobiDB-lite"/>
    </source>
</evidence>
<dbReference type="Proteomes" id="UP000319138">
    <property type="component" value="Unassembled WGS sequence"/>
</dbReference>
<protein>
    <submittedName>
        <fullName evidence="2">Uncharacterized protein</fullName>
    </submittedName>
</protein>
<name>A0A556RGI1_9GAMM</name>
<dbReference type="RefSeq" id="WP_144190366.1">
    <property type="nucleotide sequence ID" value="NZ_VMHL01000006.1"/>
</dbReference>
<reference evidence="2 3" key="1">
    <citation type="submission" date="2019-07" db="EMBL/GenBank/DDBJ databases">
        <title>Gilliamella genomes.</title>
        <authorList>
            <person name="Zheng H."/>
        </authorList>
    </citation>
    <scope>NUCLEOTIDE SEQUENCE [LARGE SCALE GENOMIC DNA]</scope>
    <source>
        <strain evidence="2 3">W8131</strain>
    </source>
</reference>
<dbReference type="EMBL" id="VMHL01000006">
    <property type="protein sequence ID" value="TSJ87984.1"/>
    <property type="molecule type" value="Genomic_DNA"/>
</dbReference>
<gene>
    <name evidence="2" type="ORF">FPQ14_11620</name>
</gene>
<feature type="compositionally biased region" description="Low complexity" evidence="1">
    <location>
        <begin position="49"/>
        <end position="63"/>
    </location>
</feature>
<organism evidence="2 3">
    <name type="scientific">Gilliamella apicola</name>
    <dbReference type="NCBI Taxonomy" id="1196095"/>
    <lineage>
        <taxon>Bacteria</taxon>
        <taxon>Pseudomonadati</taxon>
        <taxon>Pseudomonadota</taxon>
        <taxon>Gammaproteobacteria</taxon>
        <taxon>Orbales</taxon>
        <taxon>Orbaceae</taxon>
        <taxon>Gilliamella</taxon>
    </lineage>
</organism>